<dbReference type="PANTHER" id="PTHR11127:SF2">
    <property type="entry name" value="LARGE RIBOSOMAL SUBUNIT PROTEIN EL14"/>
    <property type="match status" value="1"/>
</dbReference>
<evidence type="ECO:0000313" key="7">
    <source>
        <dbReference type="Proteomes" id="UP000030641"/>
    </source>
</evidence>
<accession>A0A074YBC6</accession>
<dbReference type="FunCoup" id="A0A074YBC6">
    <property type="interactions" value="1071"/>
</dbReference>
<dbReference type="Pfam" id="PF01929">
    <property type="entry name" value="Ribosomal_L14e"/>
    <property type="match status" value="1"/>
</dbReference>
<dbReference type="GeneID" id="25367580"/>
<dbReference type="AlphaFoldDB" id="A0A074YBC6"/>
<proteinExistence type="inferred from homology"/>
<dbReference type="OrthoDB" id="1875589at2759"/>
<keyword evidence="2" id="KW-0689">Ribosomal protein</keyword>
<reference evidence="6 7" key="1">
    <citation type="journal article" date="2014" name="BMC Genomics">
        <title>Genome sequencing of four Aureobasidium pullulans varieties: biotechnological potential, stress tolerance, and description of new species.</title>
        <authorList>
            <person name="Gostin Ar C."/>
            <person name="Ohm R.A."/>
            <person name="Kogej T."/>
            <person name="Sonjak S."/>
            <person name="Turk M."/>
            <person name="Zajc J."/>
            <person name="Zalar P."/>
            <person name="Grube M."/>
            <person name="Sun H."/>
            <person name="Han J."/>
            <person name="Sharma A."/>
            <person name="Chiniquy J."/>
            <person name="Ngan C.Y."/>
            <person name="Lipzen A."/>
            <person name="Barry K."/>
            <person name="Grigoriev I.V."/>
            <person name="Gunde-Cimerman N."/>
        </authorList>
    </citation>
    <scope>NUCLEOTIDE SEQUENCE [LARGE SCALE GENOMIC DNA]</scope>
    <source>
        <strain evidence="6 7">EXF-2481</strain>
    </source>
</reference>
<sequence>MKQVLVEGPSSDSKAAVPRHSASLSDLSLTPIVIEKLPRAAGHTALKALWEKNSVDSKWNNSAWAKNRERSVKRKQLTDFERFKVMRLRKQARFEVRKQFAASRAQATKA</sequence>
<evidence type="ECO:0000256" key="4">
    <source>
        <dbReference type="SAM" id="MobiDB-lite"/>
    </source>
</evidence>
<feature type="domain" description="Large ribosomal subunit protein eL14" evidence="5">
    <location>
        <begin position="18"/>
        <end position="93"/>
    </location>
</feature>
<dbReference type="GO" id="GO:0006412">
    <property type="term" value="P:translation"/>
    <property type="evidence" value="ECO:0007669"/>
    <property type="project" value="InterPro"/>
</dbReference>
<dbReference type="HOGENOM" id="CLU_082438_3_0_1"/>
<dbReference type="GO" id="GO:0003735">
    <property type="term" value="F:structural constituent of ribosome"/>
    <property type="evidence" value="ECO:0007669"/>
    <property type="project" value="InterPro"/>
</dbReference>
<dbReference type="RefSeq" id="XP_013339941.1">
    <property type="nucleotide sequence ID" value="XM_013484487.1"/>
</dbReference>
<evidence type="ECO:0000313" key="6">
    <source>
        <dbReference type="EMBL" id="KEQ91467.1"/>
    </source>
</evidence>
<protein>
    <recommendedName>
        <fullName evidence="5">Large ribosomal subunit protein eL14 domain-containing protein</fullName>
    </recommendedName>
</protein>
<dbReference type="SUPFAM" id="SSF50104">
    <property type="entry name" value="Translation proteins SH3-like domain"/>
    <property type="match status" value="1"/>
</dbReference>
<dbReference type="InterPro" id="IPR002784">
    <property type="entry name" value="Ribosomal_eL14_dom"/>
</dbReference>
<dbReference type="CDD" id="cd23702">
    <property type="entry name" value="eL14"/>
    <property type="match status" value="1"/>
</dbReference>
<feature type="region of interest" description="Disordered" evidence="4">
    <location>
        <begin position="1"/>
        <end position="20"/>
    </location>
</feature>
<gene>
    <name evidence="6" type="ORF">AUEXF2481DRAFT_44055</name>
</gene>
<evidence type="ECO:0000256" key="1">
    <source>
        <dbReference type="ARBA" id="ARBA00006592"/>
    </source>
</evidence>
<evidence type="ECO:0000256" key="3">
    <source>
        <dbReference type="ARBA" id="ARBA00023274"/>
    </source>
</evidence>
<dbReference type="PANTHER" id="PTHR11127">
    <property type="entry name" value="60S RIBOSOMAL PROTEIN L14"/>
    <property type="match status" value="1"/>
</dbReference>
<dbReference type="GO" id="GO:0003723">
    <property type="term" value="F:RNA binding"/>
    <property type="evidence" value="ECO:0007669"/>
    <property type="project" value="InterPro"/>
</dbReference>
<dbReference type="InterPro" id="IPR014722">
    <property type="entry name" value="Rib_uL2_dom2"/>
</dbReference>
<dbReference type="InterPro" id="IPR039660">
    <property type="entry name" value="Ribosomal_eL14"/>
</dbReference>
<dbReference type="GO" id="GO:0042273">
    <property type="term" value="P:ribosomal large subunit biogenesis"/>
    <property type="evidence" value="ECO:0007669"/>
    <property type="project" value="TreeGrafter"/>
</dbReference>
<dbReference type="Gene3D" id="6.10.250.2270">
    <property type="match status" value="1"/>
</dbReference>
<keyword evidence="3" id="KW-0687">Ribonucleoprotein</keyword>
<dbReference type="OMA" id="MAMKRIA"/>
<dbReference type="Gene3D" id="2.30.30.30">
    <property type="match status" value="1"/>
</dbReference>
<keyword evidence="7" id="KW-1185">Reference proteome</keyword>
<evidence type="ECO:0000256" key="2">
    <source>
        <dbReference type="ARBA" id="ARBA00022980"/>
    </source>
</evidence>
<dbReference type="GO" id="GO:0022625">
    <property type="term" value="C:cytosolic large ribosomal subunit"/>
    <property type="evidence" value="ECO:0007669"/>
    <property type="project" value="TreeGrafter"/>
</dbReference>
<dbReference type="InParanoid" id="A0A074YBC6"/>
<comment type="similarity">
    <text evidence="1">Belongs to the eukaryotic ribosomal protein eL14 family.</text>
</comment>
<dbReference type="STRING" id="1043005.A0A074YBC6"/>
<organism evidence="6 7">
    <name type="scientific">Aureobasidium subglaciale (strain EXF-2481)</name>
    <name type="common">Aureobasidium pullulans var. subglaciale</name>
    <dbReference type="NCBI Taxonomy" id="1043005"/>
    <lineage>
        <taxon>Eukaryota</taxon>
        <taxon>Fungi</taxon>
        <taxon>Dikarya</taxon>
        <taxon>Ascomycota</taxon>
        <taxon>Pezizomycotina</taxon>
        <taxon>Dothideomycetes</taxon>
        <taxon>Dothideomycetidae</taxon>
        <taxon>Dothideales</taxon>
        <taxon>Saccotheciaceae</taxon>
        <taxon>Aureobasidium</taxon>
    </lineage>
</organism>
<evidence type="ECO:0000259" key="5">
    <source>
        <dbReference type="Pfam" id="PF01929"/>
    </source>
</evidence>
<dbReference type="Proteomes" id="UP000030641">
    <property type="component" value="Unassembled WGS sequence"/>
</dbReference>
<dbReference type="EMBL" id="KL584778">
    <property type="protein sequence ID" value="KEQ91467.1"/>
    <property type="molecule type" value="Genomic_DNA"/>
</dbReference>
<name>A0A074YBC6_AURSE</name>
<dbReference type="InterPro" id="IPR008991">
    <property type="entry name" value="Translation_prot_SH3-like_sf"/>
</dbReference>